<evidence type="ECO:0000313" key="1">
    <source>
        <dbReference type="EMBL" id="MDJ1181630.1"/>
    </source>
</evidence>
<proteinExistence type="predicted"/>
<accession>A0ABT7BR15</accession>
<gene>
    <name evidence="1" type="ORF">PMH09_00345</name>
</gene>
<comment type="caution">
    <text evidence="1">The sequence shown here is derived from an EMBL/GenBank/DDBJ whole genome shotgun (WGS) entry which is preliminary data.</text>
</comment>
<protein>
    <submittedName>
        <fullName evidence="1">Uncharacterized protein</fullName>
    </submittedName>
</protein>
<keyword evidence="2" id="KW-1185">Reference proteome</keyword>
<sequence>MTKLLEEAIMQLKQLPEDLQNAIATLSSEFKLQLNIEVLFDPVGILFNI</sequence>
<dbReference type="Proteomes" id="UP001232992">
    <property type="component" value="Unassembled WGS sequence"/>
</dbReference>
<reference evidence="1 2" key="1">
    <citation type="submission" date="2023-01" db="EMBL/GenBank/DDBJ databases">
        <title>Novel diversity within Roseofilum (Cyanobacteria; Desertifilaceae) from marine benthic mats with descriptions of four novel species.</title>
        <authorList>
            <person name="Wang Y."/>
            <person name="Berthold D.E."/>
            <person name="Hu J."/>
            <person name="Lefler F.W."/>
            <person name="Laughinghouse H.D. IV."/>
        </authorList>
    </citation>
    <scope>NUCLEOTIDE SEQUENCE [LARGE SCALE GENOMIC DNA]</scope>
    <source>
        <strain evidence="1 2">BLCC-M143</strain>
    </source>
</reference>
<dbReference type="RefSeq" id="WP_283756286.1">
    <property type="nucleotide sequence ID" value="NZ_JAQOSQ010000001.1"/>
</dbReference>
<organism evidence="1 2">
    <name type="scientific">Roseofilum casamattae BLCC-M143</name>
    <dbReference type="NCBI Taxonomy" id="3022442"/>
    <lineage>
        <taxon>Bacteria</taxon>
        <taxon>Bacillati</taxon>
        <taxon>Cyanobacteriota</taxon>
        <taxon>Cyanophyceae</taxon>
        <taxon>Desertifilales</taxon>
        <taxon>Desertifilaceae</taxon>
        <taxon>Roseofilum</taxon>
        <taxon>Roseofilum casamattae</taxon>
    </lineage>
</organism>
<dbReference type="EMBL" id="JAQOSQ010000001">
    <property type="protein sequence ID" value="MDJ1181630.1"/>
    <property type="molecule type" value="Genomic_DNA"/>
</dbReference>
<evidence type="ECO:0000313" key="2">
    <source>
        <dbReference type="Proteomes" id="UP001232992"/>
    </source>
</evidence>
<name>A0ABT7BR15_9CYAN</name>